<name>A0A433J886_9PROT</name>
<gene>
    <name evidence="5" type="ORF">EJ913_14455</name>
</gene>
<feature type="domain" description="Transglycosylase SLT" evidence="4">
    <location>
        <begin position="175"/>
        <end position="281"/>
    </location>
</feature>
<feature type="compositionally biased region" description="Basic and acidic residues" evidence="3">
    <location>
        <begin position="1"/>
        <end position="15"/>
    </location>
</feature>
<reference evidence="5 6" key="1">
    <citation type="submission" date="2018-12" db="EMBL/GenBank/DDBJ databases">
        <authorList>
            <person name="Yang Y."/>
        </authorList>
    </citation>
    <scope>NUCLEOTIDE SEQUENCE [LARGE SCALE GENOMIC DNA]</scope>
    <source>
        <strain evidence="5 6">GSF71</strain>
    </source>
</reference>
<dbReference type="Gene3D" id="1.10.530.10">
    <property type="match status" value="1"/>
</dbReference>
<dbReference type="OrthoDB" id="9815002at2"/>
<dbReference type="InterPro" id="IPR008258">
    <property type="entry name" value="Transglycosylase_SLT_dom_1"/>
</dbReference>
<organism evidence="5 6">
    <name type="scientific">Azospirillum doebereinerae</name>
    <dbReference type="NCBI Taxonomy" id="92933"/>
    <lineage>
        <taxon>Bacteria</taxon>
        <taxon>Pseudomonadati</taxon>
        <taxon>Pseudomonadota</taxon>
        <taxon>Alphaproteobacteria</taxon>
        <taxon>Rhodospirillales</taxon>
        <taxon>Azospirillaceae</taxon>
        <taxon>Azospirillum</taxon>
    </lineage>
</organism>
<comment type="similarity">
    <text evidence="2">Belongs to the virb1 family.</text>
</comment>
<dbReference type="PANTHER" id="PTHR37423:SF2">
    <property type="entry name" value="MEMBRANE-BOUND LYTIC MUREIN TRANSGLYCOSYLASE C"/>
    <property type="match status" value="1"/>
</dbReference>
<dbReference type="Proteomes" id="UP000280346">
    <property type="component" value="Unassembled WGS sequence"/>
</dbReference>
<comment type="similarity">
    <text evidence="1">Belongs to the transglycosylase Slt family.</text>
</comment>
<evidence type="ECO:0000256" key="1">
    <source>
        <dbReference type="ARBA" id="ARBA00007734"/>
    </source>
</evidence>
<accession>A0A433J886</accession>
<feature type="region of interest" description="Disordered" evidence="3">
    <location>
        <begin position="1"/>
        <end position="23"/>
    </location>
</feature>
<evidence type="ECO:0000313" key="6">
    <source>
        <dbReference type="Proteomes" id="UP000280346"/>
    </source>
</evidence>
<dbReference type="InterPro" id="IPR023346">
    <property type="entry name" value="Lysozyme-like_dom_sf"/>
</dbReference>
<comment type="caution">
    <text evidence="5">The sequence shown here is derived from an EMBL/GenBank/DDBJ whole genome shotgun (WGS) entry which is preliminary data.</text>
</comment>
<sequence>MREADKHHPHLADAHSRHHTRGSPVLPKRCVCVVSVPEDKGLSGRVVSVVLAGFLALAAPAVLAADKPAPSVAELTPPSPPKLSKSLSDCEAAEQGDANAAFRLARRYLFGVGVRKNQRLGTAWMRAAASRGHADARRLANYIPGRMGRIRPWCRPGAGPVRALSAPPAEIVRLVQTIAPKHGVDPALVLAVIQAESAFRTNAVSPKDAAGLMQLIPDTADRFGVGDVFDPAQNITGGVRYLRWLLAYFQGDVNLALAGYNAGERAVDRYKGIPPYEETRNYVRIIRRLYDADRHPYDGSAAGETSPLFAAAPAGELPRPAKSPKKG</sequence>
<dbReference type="SUPFAM" id="SSF81901">
    <property type="entry name" value="HCP-like"/>
    <property type="match status" value="1"/>
</dbReference>
<dbReference type="SUPFAM" id="SSF53955">
    <property type="entry name" value="Lysozyme-like"/>
    <property type="match status" value="1"/>
</dbReference>
<evidence type="ECO:0000313" key="5">
    <source>
        <dbReference type="EMBL" id="RUQ70196.1"/>
    </source>
</evidence>
<keyword evidence="6" id="KW-1185">Reference proteome</keyword>
<evidence type="ECO:0000259" key="4">
    <source>
        <dbReference type="Pfam" id="PF01464"/>
    </source>
</evidence>
<feature type="region of interest" description="Disordered" evidence="3">
    <location>
        <begin position="301"/>
        <end position="327"/>
    </location>
</feature>
<protein>
    <submittedName>
        <fullName evidence="5">Murein transglycosylase</fullName>
    </submittedName>
</protein>
<evidence type="ECO:0000256" key="2">
    <source>
        <dbReference type="ARBA" id="ARBA00009387"/>
    </source>
</evidence>
<dbReference type="EMBL" id="RZIJ01000010">
    <property type="protein sequence ID" value="RUQ70196.1"/>
    <property type="molecule type" value="Genomic_DNA"/>
</dbReference>
<dbReference type="Pfam" id="PF01464">
    <property type="entry name" value="SLT"/>
    <property type="match status" value="1"/>
</dbReference>
<dbReference type="AlphaFoldDB" id="A0A433J886"/>
<proteinExistence type="inferred from homology"/>
<evidence type="ECO:0000256" key="3">
    <source>
        <dbReference type="SAM" id="MobiDB-lite"/>
    </source>
</evidence>
<dbReference type="SMART" id="SM00671">
    <property type="entry name" value="SEL1"/>
    <property type="match status" value="1"/>
</dbReference>
<dbReference type="InterPro" id="IPR006597">
    <property type="entry name" value="Sel1-like"/>
</dbReference>
<dbReference type="InterPro" id="IPR011990">
    <property type="entry name" value="TPR-like_helical_dom_sf"/>
</dbReference>
<dbReference type="PANTHER" id="PTHR37423">
    <property type="entry name" value="SOLUBLE LYTIC MUREIN TRANSGLYCOSYLASE-RELATED"/>
    <property type="match status" value="1"/>
</dbReference>
<dbReference type="CDD" id="cd00254">
    <property type="entry name" value="LT-like"/>
    <property type="match status" value="1"/>
</dbReference>
<dbReference type="Gene3D" id="1.25.40.10">
    <property type="entry name" value="Tetratricopeptide repeat domain"/>
    <property type="match status" value="1"/>
</dbReference>